<evidence type="ECO:0000313" key="4">
    <source>
        <dbReference type="Proteomes" id="UP000633136"/>
    </source>
</evidence>
<evidence type="ECO:0000259" key="2">
    <source>
        <dbReference type="PROSITE" id="PS50125"/>
    </source>
</evidence>
<dbReference type="InterPro" id="IPR032026">
    <property type="entry name" value="Ad_Cy_reg"/>
</dbReference>
<proteinExistence type="predicted"/>
<feature type="compositionally biased region" description="Basic and acidic residues" evidence="1">
    <location>
        <begin position="48"/>
        <end position="58"/>
    </location>
</feature>
<sequence>MPEEHADEGQKTWELARRRGFGGMTDSAGYGEEGLDGPPSYTEEELEEARSDWSDFRSARLNGRMPSLGADEIVAPPSQEPSVEARAEARGFAGTGLDDGPGLDGGAELDGGAGRDAENGSDVGPGVDSGAGSRPDTQSGSGAAFESGAELGSGASGAAGGLSVRRAPETASIPAPTSQQREWHRNIRDLEHRLLGAERTLTYREMAKEMGVSTHSARKLWRALGFPNLDDDVKAFTQTDVEALATMVGLVREGYLNEETAISLTRSVGQMTDRMVVWQIEALVEDKITNEQLSDAVARSQVVETLPELIDPIQRLMGYAWRRQLSAALQRLTVRVESGLAASSRGRTGEEHDTPLPLARAVGFADLVSYTSLSRQMNERTLAQMVQRFESKCAEIISIGGGRLVKTVGDEVLYNAETPEAGAEIALALAETIAADEVLPQARVSVVWGRVLSRMGDIYGPTVNLAARLTALADPGTILVDSVTAAALERDDDYLLVPQPPRIVRGFGEVQPNMLLRASGTGIVLDS</sequence>
<dbReference type="GO" id="GO:0004016">
    <property type="term" value="F:adenylate cyclase activity"/>
    <property type="evidence" value="ECO:0007669"/>
    <property type="project" value="UniProtKB-ARBA"/>
</dbReference>
<reference evidence="3" key="2">
    <citation type="submission" date="2020-09" db="EMBL/GenBank/DDBJ databases">
        <authorList>
            <person name="Sun Q."/>
            <person name="Zhou Y."/>
        </authorList>
    </citation>
    <scope>NUCLEOTIDE SEQUENCE</scope>
    <source>
        <strain evidence="3">CGMCC 1.15388</strain>
    </source>
</reference>
<feature type="compositionally biased region" description="Gly residues" evidence="1">
    <location>
        <begin position="93"/>
        <end position="112"/>
    </location>
</feature>
<dbReference type="InterPro" id="IPR029787">
    <property type="entry name" value="Nucleotide_cyclase"/>
</dbReference>
<evidence type="ECO:0000313" key="3">
    <source>
        <dbReference type="EMBL" id="GGE70352.1"/>
    </source>
</evidence>
<feature type="compositionally biased region" description="Low complexity" evidence="1">
    <location>
        <begin position="139"/>
        <end position="153"/>
    </location>
</feature>
<dbReference type="CDD" id="cd07302">
    <property type="entry name" value="CHD"/>
    <property type="match status" value="1"/>
</dbReference>
<comment type="caution">
    <text evidence="3">The sequence shown here is derived from an EMBL/GenBank/DDBJ whole genome shotgun (WGS) entry which is preliminary data.</text>
</comment>
<feature type="domain" description="Guanylate cyclase" evidence="2">
    <location>
        <begin position="361"/>
        <end position="470"/>
    </location>
</feature>
<accession>A0A917AS44</accession>
<feature type="region of interest" description="Disordered" evidence="1">
    <location>
        <begin position="1"/>
        <end position="164"/>
    </location>
</feature>
<reference evidence="3" key="1">
    <citation type="journal article" date="2014" name="Int. J. Syst. Evol. Microbiol.">
        <title>Complete genome sequence of Corynebacterium casei LMG S-19264T (=DSM 44701T), isolated from a smear-ripened cheese.</title>
        <authorList>
            <consortium name="US DOE Joint Genome Institute (JGI-PGF)"/>
            <person name="Walter F."/>
            <person name="Albersmeier A."/>
            <person name="Kalinowski J."/>
            <person name="Ruckert C."/>
        </authorList>
    </citation>
    <scope>NUCLEOTIDE SEQUENCE</scope>
    <source>
        <strain evidence="3">CGMCC 1.15388</strain>
    </source>
</reference>
<dbReference type="RefSeq" id="WP_373286557.1">
    <property type="nucleotide sequence ID" value="NZ_BMIS01000006.1"/>
</dbReference>
<name>A0A917AS44_9MICC</name>
<keyword evidence="4" id="KW-1185">Reference proteome</keyword>
<dbReference type="GO" id="GO:0035556">
    <property type="term" value="P:intracellular signal transduction"/>
    <property type="evidence" value="ECO:0007669"/>
    <property type="project" value="InterPro"/>
</dbReference>
<protein>
    <recommendedName>
        <fullName evidence="2">Guanylate cyclase domain-containing protein</fullName>
    </recommendedName>
</protein>
<dbReference type="EMBL" id="BMIS01000006">
    <property type="protein sequence ID" value="GGE70352.1"/>
    <property type="molecule type" value="Genomic_DNA"/>
</dbReference>
<dbReference type="Pfam" id="PF00211">
    <property type="entry name" value="Guanylate_cyc"/>
    <property type="match status" value="1"/>
</dbReference>
<gene>
    <name evidence="3" type="ORF">GCM10011401_16970</name>
</gene>
<evidence type="ECO:0000256" key="1">
    <source>
        <dbReference type="SAM" id="MobiDB-lite"/>
    </source>
</evidence>
<organism evidence="3 4">
    <name type="scientific">Nesterenkonia cremea</name>
    <dbReference type="NCBI Taxonomy" id="1882340"/>
    <lineage>
        <taxon>Bacteria</taxon>
        <taxon>Bacillati</taxon>
        <taxon>Actinomycetota</taxon>
        <taxon>Actinomycetes</taxon>
        <taxon>Micrococcales</taxon>
        <taxon>Micrococcaceae</taxon>
        <taxon>Nesterenkonia</taxon>
    </lineage>
</organism>
<dbReference type="Gene3D" id="3.30.70.1230">
    <property type="entry name" value="Nucleotide cyclase"/>
    <property type="match status" value="1"/>
</dbReference>
<dbReference type="Pfam" id="PF16701">
    <property type="entry name" value="Ad_Cy_reg"/>
    <property type="match status" value="1"/>
</dbReference>
<dbReference type="Proteomes" id="UP000633136">
    <property type="component" value="Unassembled WGS sequence"/>
</dbReference>
<dbReference type="GO" id="GO:0009190">
    <property type="term" value="P:cyclic nucleotide biosynthetic process"/>
    <property type="evidence" value="ECO:0007669"/>
    <property type="project" value="InterPro"/>
</dbReference>
<dbReference type="InterPro" id="IPR001054">
    <property type="entry name" value="A/G_cyclase"/>
</dbReference>
<dbReference type="AlphaFoldDB" id="A0A917AS44"/>
<dbReference type="SUPFAM" id="SSF55073">
    <property type="entry name" value="Nucleotide cyclase"/>
    <property type="match status" value="1"/>
</dbReference>
<dbReference type="PROSITE" id="PS50125">
    <property type="entry name" value="GUANYLATE_CYCLASE_2"/>
    <property type="match status" value="1"/>
</dbReference>
<dbReference type="SMART" id="SM00044">
    <property type="entry name" value="CYCc"/>
    <property type="match status" value="1"/>
</dbReference>
<feature type="compositionally biased region" description="Basic and acidic residues" evidence="1">
    <location>
        <begin position="7"/>
        <end position="17"/>
    </location>
</feature>